<organism evidence="1 2">
    <name type="scientific">Piscirickettsia salmonis</name>
    <dbReference type="NCBI Taxonomy" id="1238"/>
    <lineage>
        <taxon>Bacteria</taxon>
        <taxon>Pseudomonadati</taxon>
        <taxon>Pseudomonadota</taxon>
        <taxon>Gammaproteobacteria</taxon>
        <taxon>Thiotrichales</taxon>
        <taxon>Piscirickettsiaceae</taxon>
        <taxon>Piscirickettsia</taxon>
    </lineage>
</organism>
<dbReference type="NCBIfam" id="TIGR00305">
    <property type="entry name" value="putative toxin-antitoxin system toxin component, PIN family"/>
    <property type="match status" value="1"/>
</dbReference>
<sequence length="132" mass="15080">MKIIIDTNVLASAVFWGGQPLIILEAWFNEEFELLVTEDIFNEYSRVLEILSKKYKKDVSAILRLITVKSQWIVPVKMKTQVCQDIDDDKFIACALAAQGKVIVSGDKLLLECSGYQHIDIIKPKIFIDNYL</sequence>
<dbReference type="Gene3D" id="3.40.50.1010">
    <property type="entry name" value="5'-nuclease"/>
    <property type="match status" value="1"/>
</dbReference>
<dbReference type="Pfam" id="PF13470">
    <property type="entry name" value="PIN_3"/>
    <property type="match status" value="1"/>
</dbReference>
<dbReference type="SMART" id="SM00670">
    <property type="entry name" value="PINc"/>
    <property type="match status" value="1"/>
</dbReference>
<dbReference type="InterPro" id="IPR029060">
    <property type="entry name" value="PIN-like_dom_sf"/>
</dbReference>
<accession>A0A1L6THQ8</accession>
<dbReference type="OrthoDB" id="271187at2"/>
<dbReference type="RefSeq" id="WP_036816769.1">
    <property type="nucleotide sequence ID" value="NZ_CP012511.1"/>
</dbReference>
<geneLocation type="plasmid" evidence="1 2">
    <name>pPSB1-3</name>
</geneLocation>
<evidence type="ECO:0000313" key="2">
    <source>
        <dbReference type="Proteomes" id="UP000029558"/>
    </source>
</evidence>
<dbReference type="PANTHER" id="PTHR34610">
    <property type="entry name" value="SSL7007 PROTEIN"/>
    <property type="match status" value="1"/>
</dbReference>
<dbReference type="SUPFAM" id="SSF88723">
    <property type="entry name" value="PIN domain-like"/>
    <property type="match status" value="1"/>
</dbReference>
<evidence type="ECO:0000313" key="1">
    <source>
        <dbReference type="EMBL" id="ALB24575.1"/>
    </source>
</evidence>
<dbReference type="PANTHER" id="PTHR34610:SF3">
    <property type="entry name" value="SSL7007 PROTEIN"/>
    <property type="match status" value="1"/>
</dbReference>
<protein>
    <submittedName>
        <fullName evidence="1">Uncharacterized protein</fullName>
    </submittedName>
</protein>
<reference evidence="1 2" key="1">
    <citation type="journal article" date="2014" name="Genome Announc.">
        <title>Comparative Genome Analysis of Two Isolates of the Fish Pathogen Piscirickettsia salmonis from Different Hosts Reveals Major Differences in Virulence-Associated Secretion Systems.</title>
        <authorList>
            <person name="Bohle H."/>
            <person name="Henriquez P."/>
            <person name="Grothusen H."/>
            <person name="Navas E."/>
            <person name="Sandoval A."/>
            <person name="Bustamante F."/>
            <person name="Bustos P."/>
            <person name="Mancilla M."/>
        </authorList>
    </citation>
    <scope>NUCLEOTIDE SEQUENCE [LARGE SCALE GENOMIC DNA]</scope>
    <source>
        <strain evidence="2">B1-32597</strain>
    </source>
</reference>
<keyword evidence="1" id="KW-0614">Plasmid</keyword>
<dbReference type="EMBL" id="CP012511">
    <property type="protein sequence ID" value="ALB24575.1"/>
    <property type="molecule type" value="Genomic_DNA"/>
</dbReference>
<dbReference type="AlphaFoldDB" id="A0A1L6THQ8"/>
<dbReference type="InterPro" id="IPR002850">
    <property type="entry name" value="PIN_toxin-like"/>
</dbReference>
<dbReference type="InterPro" id="IPR002716">
    <property type="entry name" value="PIN_dom"/>
</dbReference>
<proteinExistence type="predicted"/>
<name>A0A1L6THQ8_PISSA</name>
<gene>
    <name evidence="1" type="ORF">KU39_3p113</name>
</gene>
<dbReference type="Proteomes" id="UP000029558">
    <property type="component" value="Plasmid pPSB1-3"/>
</dbReference>